<dbReference type="Gene3D" id="3.30.300.20">
    <property type="match status" value="1"/>
</dbReference>
<dbReference type="InterPro" id="IPR023799">
    <property type="entry name" value="RbfA_dom_sf"/>
</dbReference>
<organism evidence="3 4">
    <name type="scientific">Helicobacter turcicus</name>
    <dbReference type="NCBI Taxonomy" id="2867412"/>
    <lineage>
        <taxon>Bacteria</taxon>
        <taxon>Pseudomonadati</taxon>
        <taxon>Campylobacterota</taxon>
        <taxon>Epsilonproteobacteria</taxon>
        <taxon>Campylobacterales</taxon>
        <taxon>Helicobacteraceae</taxon>
        <taxon>Helicobacter</taxon>
    </lineage>
</organism>
<sequence length="122" mass="14273">MQDVKLARTQSLLKEILPSALANLSDTRLNALNVVDVRCSRGKYSAEVFLSMPFANDKEKAEILKQLKKAHSLIKEFCLEETGWFRCPDFKFFFDGSLERENRLDRIFEILQKERENKEKES</sequence>
<dbReference type="NCBIfam" id="TIGR00082">
    <property type="entry name" value="rbfA"/>
    <property type="match status" value="1"/>
</dbReference>
<keyword evidence="4" id="KW-1185">Reference proteome</keyword>
<dbReference type="RefSeq" id="WP_221532667.1">
    <property type="nucleotide sequence ID" value="NZ_JAIGYP010000012.1"/>
</dbReference>
<comment type="caution">
    <text evidence="3">The sequence shown here is derived from an EMBL/GenBank/DDBJ whole genome shotgun (WGS) entry which is preliminary data.</text>
</comment>
<dbReference type="HAMAP" id="MF_00003">
    <property type="entry name" value="RbfA"/>
    <property type="match status" value="1"/>
</dbReference>
<dbReference type="Pfam" id="PF02033">
    <property type="entry name" value="RBFA"/>
    <property type="match status" value="1"/>
</dbReference>
<name>A0ABS7JPS3_9HELI</name>
<dbReference type="SUPFAM" id="SSF89919">
    <property type="entry name" value="Ribosome-binding factor A, RbfA"/>
    <property type="match status" value="1"/>
</dbReference>
<dbReference type="NCBIfam" id="NF001806">
    <property type="entry name" value="PRK00521.3-4"/>
    <property type="match status" value="1"/>
</dbReference>
<gene>
    <name evidence="2 3" type="primary">rbfA</name>
    <name evidence="3" type="ORF">K4G57_08010</name>
</gene>
<evidence type="ECO:0000313" key="3">
    <source>
        <dbReference type="EMBL" id="MBX7491403.1"/>
    </source>
</evidence>
<keyword evidence="1 2" id="KW-0690">Ribosome biogenesis</keyword>
<comment type="subunit">
    <text evidence="2">Monomer. Binds 30S ribosomal subunits, but not 50S ribosomal subunits or 70S ribosomes.</text>
</comment>
<proteinExistence type="inferred from homology"/>
<dbReference type="Proteomes" id="UP000700059">
    <property type="component" value="Unassembled WGS sequence"/>
</dbReference>
<evidence type="ECO:0000256" key="2">
    <source>
        <dbReference type="HAMAP-Rule" id="MF_00003"/>
    </source>
</evidence>
<accession>A0ABS7JPS3</accession>
<comment type="subcellular location">
    <subcellularLocation>
        <location evidence="2">Cytoplasm</location>
    </subcellularLocation>
</comment>
<comment type="function">
    <text evidence="2">One of several proteins that assist in the late maturation steps of the functional core of the 30S ribosomal subunit. Associates with free 30S ribosomal subunits (but not with 30S subunits that are part of 70S ribosomes or polysomes). Required for efficient processing of 16S rRNA. May interact with the 5'-terminal helix region of 16S rRNA.</text>
</comment>
<reference evidence="3 4" key="1">
    <citation type="submission" date="2021-08" db="EMBL/GenBank/DDBJ databases">
        <title>Helicobacter spp. isolated from feces of Anatolian Ground Squirrel (Spermophilus xanthoprymnus) in Turkey.</title>
        <authorList>
            <person name="Aydin F."/>
            <person name="Abay S."/>
            <person name="Kayman T."/>
            <person name="Karakaya E."/>
            <person name="Saticioglu I.B."/>
        </authorList>
    </citation>
    <scope>NUCLEOTIDE SEQUENCE [LARGE SCALE GENOMIC DNA]</scope>
    <source>
        <strain evidence="3 4">Faydin-H70</strain>
    </source>
</reference>
<keyword evidence="2" id="KW-0963">Cytoplasm</keyword>
<comment type="similarity">
    <text evidence="2">Belongs to the RbfA family.</text>
</comment>
<protein>
    <recommendedName>
        <fullName evidence="2">Ribosome-binding factor A</fullName>
    </recommendedName>
</protein>
<evidence type="ECO:0000256" key="1">
    <source>
        <dbReference type="ARBA" id="ARBA00022517"/>
    </source>
</evidence>
<dbReference type="InterPro" id="IPR015946">
    <property type="entry name" value="KH_dom-like_a/b"/>
</dbReference>
<dbReference type="EMBL" id="JAIGYQ010000012">
    <property type="protein sequence ID" value="MBX7491403.1"/>
    <property type="molecule type" value="Genomic_DNA"/>
</dbReference>
<dbReference type="InterPro" id="IPR000238">
    <property type="entry name" value="RbfA"/>
</dbReference>
<evidence type="ECO:0000313" key="4">
    <source>
        <dbReference type="Proteomes" id="UP000700059"/>
    </source>
</evidence>